<keyword evidence="5" id="KW-1185">Reference proteome</keyword>
<sequence>MATAGMRLLTQTDQDAIWKRVRSHVKSTYKFQFKESHAYTISGVEEGSPSISNINCLEKLSTFYSWSEVVIKTRVVIKVRRPLFPGENENEQLACIMEVLGLPSELQLEKASRRRVFFGLSDNYGLQK</sequence>
<name>A0A430QTM9_SCHBO</name>
<comment type="similarity">
    <text evidence="1">Belongs to the GDA1/CD39 NTPase family.</text>
</comment>
<dbReference type="Gene3D" id="1.10.510.10">
    <property type="entry name" value="Transferase(Phosphotransferase) domain 1"/>
    <property type="match status" value="1"/>
</dbReference>
<evidence type="ECO:0000256" key="1">
    <source>
        <dbReference type="ARBA" id="ARBA00009283"/>
    </source>
</evidence>
<evidence type="ECO:0000313" key="4">
    <source>
        <dbReference type="EMBL" id="RTG91061.1"/>
    </source>
</evidence>
<evidence type="ECO:0000256" key="3">
    <source>
        <dbReference type="PIRSR" id="PIRSR600407-1"/>
    </source>
</evidence>
<reference evidence="4 5" key="1">
    <citation type="journal article" date="2019" name="PLoS Pathog.">
        <title>Genome sequence of the bovine parasite Schistosoma bovis Tanzania.</title>
        <authorList>
            <person name="Oey H."/>
            <person name="Zakrzewski M."/>
            <person name="Gobert G."/>
            <person name="Gravermann K."/>
            <person name="Stoye J."/>
            <person name="Jones M."/>
            <person name="Mcmanus D."/>
            <person name="Krause L."/>
        </authorList>
    </citation>
    <scope>NUCLEOTIDE SEQUENCE [LARGE SCALE GENOMIC DNA]</scope>
    <source>
        <strain evidence="4 5">TAN1997</strain>
    </source>
</reference>
<evidence type="ECO:0000313" key="5">
    <source>
        <dbReference type="Proteomes" id="UP000290809"/>
    </source>
</evidence>
<dbReference type="Pfam" id="PF01150">
    <property type="entry name" value="GDA1_CD39"/>
    <property type="match status" value="1"/>
</dbReference>
<protein>
    <submittedName>
        <fullName evidence="4">Uncharacterized protein</fullName>
    </submittedName>
</protein>
<accession>A0A430QTM9</accession>
<dbReference type="InterPro" id="IPR000407">
    <property type="entry name" value="GDA1_CD39_NTPase"/>
</dbReference>
<dbReference type="EMBL" id="QMKO01000662">
    <property type="protein sequence ID" value="RTG91061.1"/>
    <property type="molecule type" value="Genomic_DNA"/>
</dbReference>
<proteinExistence type="inferred from homology"/>
<dbReference type="STRING" id="6184.A0A430QTM9"/>
<organism evidence="4 5">
    <name type="scientific">Schistosoma bovis</name>
    <name type="common">Blood fluke</name>
    <dbReference type="NCBI Taxonomy" id="6184"/>
    <lineage>
        <taxon>Eukaryota</taxon>
        <taxon>Metazoa</taxon>
        <taxon>Spiralia</taxon>
        <taxon>Lophotrochozoa</taxon>
        <taxon>Platyhelminthes</taxon>
        <taxon>Trematoda</taxon>
        <taxon>Digenea</taxon>
        <taxon>Strigeidida</taxon>
        <taxon>Schistosomatoidea</taxon>
        <taxon>Schistosomatidae</taxon>
        <taxon>Schistosoma</taxon>
    </lineage>
</organism>
<evidence type="ECO:0000256" key="2">
    <source>
        <dbReference type="ARBA" id="ARBA00022801"/>
    </source>
</evidence>
<keyword evidence="2" id="KW-0378">Hydrolase</keyword>
<dbReference type="Proteomes" id="UP000290809">
    <property type="component" value="Unassembled WGS sequence"/>
</dbReference>
<feature type="active site" description="Proton acceptor" evidence="3">
    <location>
        <position position="46"/>
    </location>
</feature>
<dbReference type="AlphaFoldDB" id="A0A430QTM9"/>
<dbReference type="Gene3D" id="3.30.420.40">
    <property type="match status" value="1"/>
</dbReference>
<gene>
    <name evidence="4" type="ORF">DC041_0000925</name>
</gene>
<comment type="caution">
    <text evidence="4">The sequence shown here is derived from an EMBL/GenBank/DDBJ whole genome shotgun (WGS) entry which is preliminary data.</text>
</comment>
<dbReference type="GO" id="GO:0016787">
    <property type="term" value="F:hydrolase activity"/>
    <property type="evidence" value="ECO:0007669"/>
    <property type="project" value="UniProtKB-KW"/>
</dbReference>